<organism evidence="2">
    <name type="scientific">Timema shepardi</name>
    <name type="common">Walking stick</name>
    <dbReference type="NCBI Taxonomy" id="629360"/>
    <lineage>
        <taxon>Eukaryota</taxon>
        <taxon>Metazoa</taxon>
        <taxon>Ecdysozoa</taxon>
        <taxon>Arthropoda</taxon>
        <taxon>Hexapoda</taxon>
        <taxon>Insecta</taxon>
        <taxon>Pterygota</taxon>
        <taxon>Neoptera</taxon>
        <taxon>Polyneoptera</taxon>
        <taxon>Phasmatodea</taxon>
        <taxon>Timematodea</taxon>
        <taxon>Timematoidea</taxon>
        <taxon>Timematidae</taxon>
        <taxon>Timema</taxon>
    </lineage>
</organism>
<gene>
    <name evidence="2" type="ORF">TSIB3V08_LOCUS3340</name>
</gene>
<feature type="region of interest" description="Disordered" evidence="1">
    <location>
        <begin position="146"/>
        <end position="174"/>
    </location>
</feature>
<dbReference type="AlphaFoldDB" id="A0A7R9ARU8"/>
<protein>
    <submittedName>
        <fullName evidence="2">Uncharacterized protein</fullName>
    </submittedName>
</protein>
<evidence type="ECO:0000313" key="2">
    <source>
        <dbReference type="EMBL" id="CAD7259128.1"/>
    </source>
</evidence>
<reference evidence="2" key="1">
    <citation type="submission" date="2020-11" db="EMBL/GenBank/DDBJ databases">
        <authorList>
            <person name="Tran Van P."/>
        </authorList>
    </citation>
    <scope>NUCLEOTIDE SEQUENCE</scope>
</reference>
<sequence length="468" mass="52546">MSKYAGQILDLDGKKDTKADPLHVKADPLRVNADLCLDIGGGKHQVGEQMLKPYIHQFPLTVRETDVLPTQLVIPHTYLAPILVNTSKPPPARCMPPNQPSTFITSQQHYEMSHCLQGQSRRYQNYFQSENDVYFGEKQFIKPTIKSPPLPSCPPPPLPPPPPSPPPLQVGRTANNADTSNIKLCSIPYIKLKVIRNIHDEKREIERIISIRKNKDTPHLVQDSLDRLLGVEMARCCKLTLLMAWLLVSLDGPSAIFRAWFLAGSGSERIREQPLGTTIATVYMQYEISVPELREEVIQTISGTSPYAERRSGEQSYEFLDTITITLVEVIEVKVDLQIAINQLAGELDRGSFVNTGGRDEERPVNPSLIDGSCGFSSIEVADGTSPTYMENPQPPFNLWRLETLFKLSNSEDESTIKLDAVRRNRKIQNLGEAVGDLEIGKNKKKNDELPKQVLARFEKAMFIVKRN</sequence>
<evidence type="ECO:0000256" key="1">
    <source>
        <dbReference type="SAM" id="MobiDB-lite"/>
    </source>
</evidence>
<feature type="compositionally biased region" description="Pro residues" evidence="1">
    <location>
        <begin position="146"/>
        <end position="168"/>
    </location>
</feature>
<proteinExistence type="predicted"/>
<accession>A0A7R9ARU8</accession>
<name>A0A7R9ARU8_TIMSH</name>
<dbReference type="EMBL" id="OC001109">
    <property type="protein sequence ID" value="CAD7259128.1"/>
    <property type="molecule type" value="Genomic_DNA"/>
</dbReference>